<sequence>MFDMGKSYVSNNSGVKNQRKMRCRDGSHSLIKSLCFPVEKHLREVSLTLLQIGFGERIFASANSENPFHATEAAQHVEAADTHTSLSVTADESSLPSTMGDQTEFLSPTTIPSCMPPVTADAFIFRAVTLSPLDDDNHNFSETQEDEDQVSASSQRTLIERPVKQSKKDQDMYDWSLVKSRGKRGRGRG</sequence>
<evidence type="ECO:0000313" key="2">
    <source>
        <dbReference type="EMBL" id="KAF3600622.1"/>
    </source>
</evidence>
<gene>
    <name evidence="2" type="ORF">F2Q69_00034182</name>
</gene>
<feature type="compositionally biased region" description="Basic residues" evidence="1">
    <location>
        <begin position="180"/>
        <end position="189"/>
    </location>
</feature>
<comment type="caution">
    <text evidence="2">The sequence shown here is derived from an EMBL/GenBank/DDBJ whole genome shotgun (WGS) entry which is preliminary data.</text>
</comment>
<evidence type="ECO:0000313" key="3">
    <source>
        <dbReference type="Proteomes" id="UP000712600"/>
    </source>
</evidence>
<accession>A0A8S9SFW0</accession>
<proteinExistence type="predicted"/>
<dbReference type="EMBL" id="QGKX02000004">
    <property type="protein sequence ID" value="KAF3600622.1"/>
    <property type="molecule type" value="Genomic_DNA"/>
</dbReference>
<evidence type="ECO:0000256" key="1">
    <source>
        <dbReference type="SAM" id="MobiDB-lite"/>
    </source>
</evidence>
<protein>
    <submittedName>
        <fullName evidence="2">Uncharacterized protein</fullName>
    </submittedName>
</protein>
<dbReference type="Proteomes" id="UP000712600">
    <property type="component" value="Unassembled WGS sequence"/>
</dbReference>
<feature type="region of interest" description="Disordered" evidence="1">
    <location>
        <begin position="136"/>
        <end position="189"/>
    </location>
</feature>
<organism evidence="2 3">
    <name type="scientific">Brassica cretica</name>
    <name type="common">Mustard</name>
    <dbReference type="NCBI Taxonomy" id="69181"/>
    <lineage>
        <taxon>Eukaryota</taxon>
        <taxon>Viridiplantae</taxon>
        <taxon>Streptophyta</taxon>
        <taxon>Embryophyta</taxon>
        <taxon>Tracheophyta</taxon>
        <taxon>Spermatophyta</taxon>
        <taxon>Magnoliopsida</taxon>
        <taxon>eudicotyledons</taxon>
        <taxon>Gunneridae</taxon>
        <taxon>Pentapetalae</taxon>
        <taxon>rosids</taxon>
        <taxon>malvids</taxon>
        <taxon>Brassicales</taxon>
        <taxon>Brassicaceae</taxon>
        <taxon>Brassiceae</taxon>
        <taxon>Brassica</taxon>
    </lineage>
</organism>
<dbReference type="AlphaFoldDB" id="A0A8S9SFW0"/>
<feature type="compositionally biased region" description="Basic and acidic residues" evidence="1">
    <location>
        <begin position="158"/>
        <end position="171"/>
    </location>
</feature>
<reference evidence="2" key="1">
    <citation type="submission" date="2019-12" db="EMBL/GenBank/DDBJ databases">
        <title>Genome sequencing and annotation of Brassica cretica.</title>
        <authorList>
            <person name="Studholme D.J."/>
            <person name="Sarris P."/>
        </authorList>
    </citation>
    <scope>NUCLEOTIDE SEQUENCE</scope>
    <source>
        <strain evidence="2">PFS-109/04</strain>
        <tissue evidence="2">Leaf</tissue>
    </source>
</reference>
<name>A0A8S9SFW0_BRACR</name>